<dbReference type="InterPro" id="IPR002731">
    <property type="entry name" value="ATPase_BadF"/>
</dbReference>
<reference evidence="6 7" key="1">
    <citation type="journal article" date="2017" name="Int. J. Syst. Evol. Microbiol.">
        <title>Ramlibacter alkalitolerans sp. nov., alkali-tolerant bacterium isolated from soil of ginseng.</title>
        <authorList>
            <person name="Lee D.H."/>
            <person name="Cha C.J."/>
        </authorList>
    </citation>
    <scope>NUCLEOTIDE SEQUENCE [LARGE SCALE GENOMIC DNA]</scope>
    <source>
        <strain evidence="6 7">KACC 19305</strain>
    </source>
</reference>
<keyword evidence="7" id="KW-1185">Reference proteome</keyword>
<organism evidence="6 7">
    <name type="scientific">Ramlibacter alkalitolerans</name>
    <dbReference type="NCBI Taxonomy" id="2039631"/>
    <lineage>
        <taxon>Bacteria</taxon>
        <taxon>Pseudomonadati</taxon>
        <taxon>Pseudomonadota</taxon>
        <taxon>Betaproteobacteria</taxon>
        <taxon>Burkholderiales</taxon>
        <taxon>Comamonadaceae</taxon>
        <taxon>Ramlibacter</taxon>
    </lineage>
</organism>
<dbReference type="NCBIfam" id="TIGR00241">
    <property type="entry name" value="CoA_E_activ"/>
    <property type="match status" value="1"/>
</dbReference>
<evidence type="ECO:0000313" key="6">
    <source>
        <dbReference type="EMBL" id="MBL0425872.1"/>
    </source>
</evidence>
<comment type="cofactor">
    <cofactor evidence="1">
        <name>[4Fe-4S] cluster</name>
        <dbReference type="ChEBI" id="CHEBI:49883"/>
    </cofactor>
</comment>
<protein>
    <recommendedName>
        <fullName evidence="5">ATPase BadF/BadG/BcrA/BcrD type domain-containing protein</fullName>
    </recommendedName>
</protein>
<dbReference type="InterPro" id="IPR008275">
    <property type="entry name" value="CoA_E_activase_dom"/>
</dbReference>
<dbReference type="RefSeq" id="WP_201689791.1">
    <property type="nucleotide sequence ID" value="NZ_JAEQND010000006.1"/>
</dbReference>
<dbReference type="Pfam" id="PF01869">
    <property type="entry name" value="BcrAD_BadFG"/>
    <property type="match status" value="1"/>
</dbReference>
<dbReference type="PANTHER" id="PTHR32329:SF2">
    <property type="entry name" value="BIFUNCTIONAL PROTEIN [INCLUDES 2-HYDROXYACYL-COA DEHYDRATASE (N-TER) AND ITS ACTIVATOR DOMAIN (C_TERM)"/>
    <property type="match status" value="1"/>
</dbReference>
<evidence type="ECO:0000256" key="4">
    <source>
        <dbReference type="ARBA" id="ARBA00023014"/>
    </source>
</evidence>
<comment type="caution">
    <text evidence="6">The sequence shown here is derived from an EMBL/GenBank/DDBJ whole genome shotgun (WGS) entry which is preliminary data.</text>
</comment>
<evidence type="ECO:0000313" key="7">
    <source>
        <dbReference type="Proteomes" id="UP000622707"/>
    </source>
</evidence>
<dbReference type="Gene3D" id="3.30.420.40">
    <property type="match status" value="2"/>
</dbReference>
<proteinExistence type="predicted"/>
<dbReference type="Proteomes" id="UP000622707">
    <property type="component" value="Unassembled WGS sequence"/>
</dbReference>
<accession>A0ABS1JNP1</accession>
<dbReference type="InterPro" id="IPR043129">
    <property type="entry name" value="ATPase_NBD"/>
</dbReference>
<gene>
    <name evidence="6" type="ORF">JI746_12205</name>
</gene>
<dbReference type="PANTHER" id="PTHR32329">
    <property type="entry name" value="BIFUNCTIONAL PROTEIN [INCLUDES 2-HYDROXYACYL-COA DEHYDRATASE (N-TER) AND ITS ACTIVATOR DOMAIN (C_TERM)-RELATED"/>
    <property type="match status" value="1"/>
</dbReference>
<dbReference type="InterPro" id="IPR051805">
    <property type="entry name" value="Dehydratase_Activator_Redct"/>
</dbReference>
<keyword evidence="4" id="KW-0411">Iron-sulfur</keyword>
<dbReference type="SUPFAM" id="SSF53067">
    <property type="entry name" value="Actin-like ATPase domain"/>
    <property type="match status" value="1"/>
</dbReference>
<keyword evidence="2" id="KW-0479">Metal-binding</keyword>
<dbReference type="EMBL" id="JAEQND010000006">
    <property type="protein sequence ID" value="MBL0425872.1"/>
    <property type="molecule type" value="Genomic_DNA"/>
</dbReference>
<keyword evidence="3" id="KW-0408">Iron</keyword>
<feature type="domain" description="ATPase BadF/BadG/BcrA/BcrD type" evidence="5">
    <location>
        <begin position="5"/>
        <end position="255"/>
    </location>
</feature>
<evidence type="ECO:0000256" key="2">
    <source>
        <dbReference type="ARBA" id="ARBA00022723"/>
    </source>
</evidence>
<evidence type="ECO:0000256" key="1">
    <source>
        <dbReference type="ARBA" id="ARBA00001966"/>
    </source>
</evidence>
<evidence type="ECO:0000259" key="5">
    <source>
        <dbReference type="Pfam" id="PF01869"/>
    </source>
</evidence>
<name>A0ABS1JNP1_9BURK</name>
<evidence type="ECO:0000256" key="3">
    <source>
        <dbReference type="ARBA" id="ARBA00023004"/>
    </source>
</evidence>
<sequence>MIYVVGLDIGSTYTKAIALDGDCKVVGTAVRRTGFKLAQASEAVFDDLLANCKLQRGDITYVGATGYGRYTVAYRNAQITELTAHAQAAVHLFPDTRTILDIGGQDIKAIKVDDQGRVKAFRLNDKCAAGTGAFLEKTARYLGLTTEDIGPYALRSTDPKAISSVCAVFAESEVINHLSNGIPAEDIMMGAMVSLGGRAIQLMRRVGLEPGYMLTGGMTRNAAMVKALESALGETFHVAPNGLGQLNGAYGAAYLGLRRVQKLLAEGKPIPPTAAQLGQAQGVQTVRRWSAMAATRRRFEPCGETGGQTGECPVVIVKKAPAASERAAA</sequence>
<dbReference type="CDD" id="cd24105">
    <property type="entry name" value="ASKHA_NBD_benz_CoA_BcrD_BadG"/>
    <property type="match status" value="1"/>
</dbReference>